<feature type="transmembrane region" description="Helical" evidence="1">
    <location>
        <begin position="54"/>
        <end position="75"/>
    </location>
</feature>
<reference evidence="3" key="1">
    <citation type="submission" date="2016-01" db="EMBL/GenBank/DDBJ databases">
        <authorList>
            <person name="Regsiter A."/>
            <person name="william w."/>
        </authorList>
    </citation>
    <scope>NUCLEOTIDE SEQUENCE</scope>
    <source>
        <strain evidence="3">NCPPB 1641</strain>
    </source>
</reference>
<dbReference type="PANTHER" id="PTHR23028">
    <property type="entry name" value="ACETYLTRANSFERASE"/>
    <property type="match status" value="1"/>
</dbReference>
<feature type="transmembrane region" description="Helical" evidence="1">
    <location>
        <begin position="12"/>
        <end position="34"/>
    </location>
</feature>
<dbReference type="RefSeq" id="WP_080854680.1">
    <property type="nucleotide sequence ID" value="NZ_LT009776.1"/>
</dbReference>
<dbReference type="GO" id="GO:0000271">
    <property type="term" value="P:polysaccharide biosynthetic process"/>
    <property type="evidence" value="ECO:0007669"/>
    <property type="project" value="TreeGrafter"/>
</dbReference>
<dbReference type="EMBL" id="FCNP01000035">
    <property type="protein sequence ID" value="CVI61084.1"/>
    <property type="molecule type" value="Genomic_DNA"/>
</dbReference>
<dbReference type="InterPro" id="IPR002656">
    <property type="entry name" value="Acyl_transf_3_dom"/>
</dbReference>
<organism evidence="3 4">
    <name type="scientific">Agrobacterium deltaense NCPPB 1641</name>
    <dbReference type="NCBI Taxonomy" id="1183425"/>
    <lineage>
        <taxon>Bacteria</taxon>
        <taxon>Pseudomonadati</taxon>
        <taxon>Pseudomonadota</taxon>
        <taxon>Alphaproteobacteria</taxon>
        <taxon>Hyphomicrobiales</taxon>
        <taxon>Rhizobiaceae</taxon>
        <taxon>Rhizobium/Agrobacterium group</taxon>
        <taxon>Agrobacterium</taxon>
    </lineage>
</organism>
<accession>A0A1S7U2S4</accession>
<protein>
    <recommendedName>
        <fullName evidence="2">Acyltransferase 3 domain-containing protein</fullName>
    </recommendedName>
</protein>
<feature type="transmembrane region" description="Helical" evidence="1">
    <location>
        <begin position="288"/>
        <end position="308"/>
    </location>
</feature>
<dbReference type="AlphaFoldDB" id="A0A1S7U2S4"/>
<keyword evidence="4" id="KW-1185">Reference proteome</keyword>
<feature type="domain" description="Acyltransferase 3" evidence="2">
    <location>
        <begin position="11"/>
        <end position="339"/>
    </location>
</feature>
<dbReference type="GO" id="GO:0016747">
    <property type="term" value="F:acyltransferase activity, transferring groups other than amino-acyl groups"/>
    <property type="evidence" value="ECO:0007669"/>
    <property type="project" value="InterPro"/>
</dbReference>
<dbReference type="PANTHER" id="PTHR23028:SF131">
    <property type="entry name" value="BLR2367 PROTEIN"/>
    <property type="match status" value="1"/>
</dbReference>
<dbReference type="Proteomes" id="UP000192140">
    <property type="component" value="Unassembled WGS sequence"/>
</dbReference>
<feature type="transmembrane region" description="Helical" evidence="1">
    <location>
        <begin position="259"/>
        <end position="276"/>
    </location>
</feature>
<feature type="transmembrane region" description="Helical" evidence="1">
    <location>
        <begin position="199"/>
        <end position="217"/>
    </location>
</feature>
<evidence type="ECO:0000259" key="2">
    <source>
        <dbReference type="Pfam" id="PF01757"/>
    </source>
</evidence>
<evidence type="ECO:0000313" key="3">
    <source>
        <dbReference type="EMBL" id="CVI61084.1"/>
    </source>
</evidence>
<sequence>MSAEHNPGRWIYVDSIRGIAALAVIYIHIAEVAYKNRFSTYAVEHYLFYFFSEYFDLGKIAVVMFFAVSGFVIPFSLLKANKAPLRSFAISRFFRLYPAYWGSMVLALLIIPQLRGDVFTLSQIIANGTMLQQFLGQQNILGVYWTLQIEILFYVVSAMLFYVRLLHKPEAAAGAVVFFLFCAVAMGAARYGTGIKLPVAIPLGLTVMFWGLLWRHGAGEEAGAHMRRLILATSLLIIFTVPVVSLLSYNVDMGFGETWYRYTIAYYAGMALFALFTTRLRITHPVFVWLGAISYSVYLLGPVAQPIVEYVLPYRQLAPYPVHVTIILTFALTVIMAYLSYRFIELPSQKLGKKLASRQPAQVAVSSA</sequence>
<evidence type="ECO:0000313" key="4">
    <source>
        <dbReference type="Proteomes" id="UP000192140"/>
    </source>
</evidence>
<evidence type="ECO:0000256" key="1">
    <source>
        <dbReference type="SAM" id="Phobius"/>
    </source>
</evidence>
<comment type="caution">
    <text evidence="3">The sequence shown here is derived from an EMBL/GenBank/DDBJ whole genome shotgun (WGS) entry which is preliminary data.</text>
</comment>
<gene>
    <name evidence="3" type="ORF">AGR7A_Lc140092</name>
</gene>
<feature type="transmembrane region" description="Helical" evidence="1">
    <location>
        <begin position="96"/>
        <end position="114"/>
    </location>
</feature>
<name>A0A1S7U2S4_9HYPH</name>
<feature type="transmembrane region" description="Helical" evidence="1">
    <location>
        <begin position="143"/>
        <end position="163"/>
    </location>
</feature>
<dbReference type="Pfam" id="PF01757">
    <property type="entry name" value="Acyl_transf_3"/>
    <property type="match status" value="1"/>
</dbReference>
<keyword evidence="1" id="KW-0812">Transmembrane</keyword>
<keyword evidence="1" id="KW-0472">Membrane</keyword>
<feature type="transmembrane region" description="Helical" evidence="1">
    <location>
        <begin position="320"/>
        <end position="341"/>
    </location>
</feature>
<proteinExistence type="predicted"/>
<dbReference type="InterPro" id="IPR050879">
    <property type="entry name" value="Acyltransferase_3"/>
</dbReference>
<feature type="transmembrane region" description="Helical" evidence="1">
    <location>
        <begin position="175"/>
        <end position="193"/>
    </location>
</feature>
<keyword evidence="1" id="KW-1133">Transmembrane helix</keyword>
<dbReference type="GO" id="GO:0016020">
    <property type="term" value="C:membrane"/>
    <property type="evidence" value="ECO:0007669"/>
    <property type="project" value="TreeGrafter"/>
</dbReference>
<feature type="transmembrane region" description="Helical" evidence="1">
    <location>
        <begin position="229"/>
        <end position="247"/>
    </location>
</feature>